<evidence type="ECO:0000256" key="3">
    <source>
        <dbReference type="ARBA" id="ARBA00022786"/>
    </source>
</evidence>
<dbReference type="Ensembl" id="ENSPKIT00000036068.1">
    <property type="protein sequence ID" value="ENSPKIP00000019224.1"/>
    <property type="gene ID" value="ENSPKIG00000004481.1"/>
</dbReference>
<keyword evidence="7" id="KW-1185">Reference proteome</keyword>
<dbReference type="InterPro" id="IPR002867">
    <property type="entry name" value="IBR_dom"/>
</dbReference>
<dbReference type="GeneTree" id="ENSGT00990000204023"/>
<dbReference type="GO" id="GO:0008270">
    <property type="term" value="F:zinc ion binding"/>
    <property type="evidence" value="ECO:0007669"/>
    <property type="project" value="UniProtKB-KW"/>
</dbReference>
<evidence type="ECO:0000256" key="1">
    <source>
        <dbReference type="ARBA" id="ARBA00022723"/>
    </source>
</evidence>
<evidence type="ECO:0000256" key="2">
    <source>
        <dbReference type="ARBA" id="ARBA00022771"/>
    </source>
</evidence>
<evidence type="ECO:0000313" key="6">
    <source>
        <dbReference type="Ensembl" id="ENSPKIP00000019224.1"/>
    </source>
</evidence>
<evidence type="ECO:0000256" key="4">
    <source>
        <dbReference type="ARBA" id="ARBA00022833"/>
    </source>
</evidence>
<dbReference type="Proteomes" id="UP000261540">
    <property type="component" value="Unplaced"/>
</dbReference>
<protein>
    <submittedName>
        <fullName evidence="6">Si:ch211-284e13.12</fullName>
    </submittedName>
</protein>
<keyword evidence="1" id="KW-0479">Metal-binding</keyword>
<dbReference type="AlphaFoldDB" id="A0A3B3RL66"/>
<evidence type="ECO:0000259" key="5">
    <source>
        <dbReference type="Pfam" id="PF01485"/>
    </source>
</evidence>
<sequence>GQRALCPHCSSSSRRIYQFCCSCRRRWRGQEGSSCALPFCQTRTALLSSERITKEHSMVKGCPFFRICPACRTLVTHSGEGCPNIQCPECETRFCFRCLMCDVDDDDDDDDDDD</sequence>
<reference evidence="6" key="2">
    <citation type="submission" date="2025-09" db="UniProtKB">
        <authorList>
            <consortium name="Ensembl"/>
        </authorList>
    </citation>
    <scope>IDENTIFICATION</scope>
</reference>
<keyword evidence="3" id="KW-0833">Ubl conjugation pathway</keyword>
<accession>A0A3B3RL66</accession>
<keyword evidence="4" id="KW-0862">Zinc</keyword>
<proteinExistence type="predicted"/>
<evidence type="ECO:0000313" key="7">
    <source>
        <dbReference type="Proteomes" id="UP000261540"/>
    </source>
</evidence>
<feature type="domain" description="IBR" evidence="5">
    <location>
        <begin position="56"/>
        <end position="99"/>
    </location>
</feature>
<organism evidence="6 7">
    <name type="scientific">Paramormyrops kingsleyae</name>
    <dbReference type="NCBI Taxonomy" id="1676925"/>
    <lineage>
        <taxon>Eukaryota</taxon>
        <taxon>Metazoa</taxon>
        <taxon>Chordata</taxon>
        <taxon>Craniata</taxon>
        <taxon>Vertebrata</taxon>
        <taxon>Euteleostomi</taxon>
        <taxon>Actinopterygii</taxon>
        <taxon>Neopterygii</taxon>
        <taxon>Teleostei</taxon>
        <taxon>Osteoglossocephala</taxon>
        <taxon>Osteoglossomorpha</taxon>
        <taxon>Osteoglossiformes</taxon>
        <taxon>Mormyridae</taxon>
        <taxon>Paramormyrops</taxon>
    </lineage>
</organism>
<reference evidence="6" key="1">
    <citation type="submission" date="2025-08" db="UniProtKB">
        <authorList>
            <consortium name="Ensembl"/>
        </authorList>
    </citation>
    <scope>IDENTIFICATION</scope>
</reference>
<dbReference type="SUPFAM" id="SSF57850">
    <property type="entry name" value="RING/U-box"/>
    <property type="match status" value="1"/>
</dbReference>
<keyword evidence="2" id="KW-0863">Zinc-finger</keyword>
<dbReference type="Pfam" id="PF01485">
    <property type="entry name" value="IBR"/>
    <property type="match status" value="1"/>
</dbReference>
<name>A0A3B3RL66_9TELE</name>
<dbReference type="STRING" id="1676925.ENSPKIP00000019224"/>